<feature type="domain" description="Transglutaminase-like" evidence="2">
    <location>
        <begin position="270"/>
        <end position="350"/>
    </location>
</feature>
<gene>
    <name evidence="4" type="ORF">BTR14_02300</name>
</gene>
<dbReference type="Proteomes" id="UP000192652">
    <property type="component" value="Unassembled WGS sequence"/>
</dbReference>
<keyword evidence="5" id="KW-1185">Reference proteome</keyword>
<evidence type="ECO:0000256" key="1">
    <source>
        <dbReference type="SAM" id="SignalP"/>
    </source>
</evidence>
<dbReference type="Gene3D" id="2.60.40.3140">
    <property type="match status" value="1"/>
</dbReference>
<dbReference type="RefSeq" id="WP_176218591.1">
    <property type="nucleotide sequence ID" value="NZ_MSPX01000001.1"/>
</dbReference>
<dbReference type="Gene3D" id="3.10.620.30">
    <property type="match status" value="1"/>
</dbReference>
<evidence type="ECO:0000259" key="2">
    <source>
        <dbReference type="Pfam" id="PF01841"/>
    </source>
</evidence>
<protein>
    <recommendedName>
        <fullName evidence="6">Transglutaminase-like superfamily protein</fullName>
    </recommendedName>
</protein>
<dbReference type="InterPro" id="IPR024618">
    <property type="entry name" value="DUF3857"/>
</dbReference>
<reference evidence="4 5" key="1">
    <citation type="journal article" date="2017" name="Antonie Van Leeuwenhoek">
        <title>Rhizobium rhizosphaerae sp. nov., a novel species isolated from rice rhizosphere.</title>
        <authorList>
            <person name="Zhao J.J."/>
            <person name="Zhang J."/>
            <person name="Zhang R.J."/>
            <person name="Zhang C.W."/>
            <person name="Yin H.Q."/>
            <person name="Zhang X.X."/>
        </authorList>
    </citation>
    <scope>NUCLEOTIDE SEQUENCE [LARGE SCALE GENOMIC DNA]</scope>
    <source>
        <strain evidence="4 5">RD15</strain>
    </source>
</reference>
<dbReference type="Pfam" id="PF12969">
    <property type="entry name" value="DUF3857"/>
    <property type="match status" value="1"/>
</dbReference>
<evidence type="ECO:0000313" key="4">
    <source>
        <dbReference type="EMBL" id="OQP88293.1"/>
    </source>
</evidence>
<comment type="caution">
    <text evidence="4">The sequence shown here is derived from an EMBL/GenBank/DDBJ whole genome shotgun (WGS) entry which is preliminary data.</text>
</comment>
<evidence type="ECO:0000313" key="5">
    <source>
        <dbReference type="Proteomes" id="UP000192652"/>
    </source>
</evidence>
<dbReference type="Gene3D" id="2.60.120.1130">
    <property type="match status" value="1"/>
</dbReference>
<dbReference type="InterPro" id="IPR038765">
    <property type="entry name" value="Papain-like_cys_pep_sf"/>
</dbReference>
<evidence type="ECO:0008006" key="6">
    <source>
        <dbReference type="Google" id="ProtNLM"/>
    </source>
</evidence>
<feature type="signal peptide" evidence="1">
    <location>
        <begin position="1"/>
        <end position="26"/>
    </location>
</feature>
<evidence type="ECO:0000259" key="3">
    <source>
        <dbReference type="Pfam" id="PF12969"/>
    </source>
</evidence>
<organism evidence="4 5">
    <name type="scientific">Xaviernesmea rhizosphaerae</name>
    <dbReference type="NCBI Taxonomy" id="1672749"/>
    <lineage>
        <taxon>Bacteria</taxon>
        <taxon>Pseudomonadati</taxon>
        <taxon>Pseudomonadota</taxon>
        <taxon>Alphaproteobacteria</taxon>
        <taxon>Hyphomicrobiales</taxon>
        <taxon>Rhizobiaceae</taxon>
        <taxon>Rhizobium/Agrobacterium group</taxon>
        <taxon>Xaviernesmea</taxon>
    </lineage>
</organism>
<name>A0ABX3PJQ2_9HYPH</name>
<proteinExistence type="predicted"/>
<feature type="domain" description="DUF3857" evidence="3">
    <location>
        <begin position="77"/>
        <end position="218"/>
    </location>
</feature>
<feature type="chain" id="PRO_5047505618" description="Transglutaminase-like superfamily protein" evidence="1">
    <location>
        <begin position="27"/>
        <end position="633"/>
    </location>
</feature>
<dbReference type="InterPro" id="IPR002931">
    <property type="entry name" value="Transglutaminase-like"/>
</dbReference>
<keyword evidence="1" id="KW-0732">Signal</keyword>
<accession>A0ABX3PJQ2</accession>
<dbReference type="EMBL" id="MSPX01000001">
    <property type="protein sequence ID" value="OQP88293.1"/>
    <property type="molecule type" value="Genomic_DNA"/>
</dbReference>
<sequence>MRCSRPFLGRVSLGLALLLLAGTAMVTDPGRARSEENAPESDRSRHEVREYRINPDLTMESWITIDETPIKPGEKAENTRHSLSYSPETETLDVAEAWTVKPDGTRMSVPPEDIFTRSKEQSKNAPGFNADQKVTVLFPQVGPGTKVHIRWHTVRRQPQLFGVNILEVAPRDRRVEDETVLIDAPADLALRWFADPGIETEDRTTGNRRVIRAHLTGIPKLRVTYPTVADAQFRPRFMATTLTRLEENGDRIAGQTEEHLDPATAERVKHLAHSIVGEKKGLDAAAAIHDWIRQNIAYTALDLNPNDGWVEHPVGKILDNGFGDCKDQSALMRALLQAEGIRAERAVVQWGSLYEPMPIPVAWQFNHVIVYLPDFDLFDNPTDKQAPFATLDDGLVNKQAMIIGKPSRLMRLPDAQVDKVHITNRSDLTLGADGTLTGHATVTVSPWAVRYYQFETEDKAAFLTRNLASNGQYGEGKLTVKKPASWRDNLTMTASWTAPAVVDLSQTDAVLPLQAGFDTEPLSGKANLLHTDVKVAPFKSEVGTFDWSMTIALPEGFKAESLPASVHLANPAGQFDSTVEAQGDRLVITRRLVMTRLVTAPKDYPELKALMSAAVKAGRSYAILTHLPPAQRG</sequence>
<dbReference type="Pfam" id="PF01841">
    <property type="entry name" value="Transglut_core"/>
    <property type="match status" value="1"/>
</dbReference>
<dbReference type="SUPFAM" id="SSF54001">
    <property type="entry name" value="Cysteine proteinases"/>
    <property type="match status" value="1"/>
</dbReference>